<gene>
    <name evidence="4" type="primary">hypD</name>
    <name evidence="4" type="ORF">PITCH_A1640042</name>
</gene>
<dbReference type="InterPro" id="IPR042244">
    <property type="entry name" value="HypD_2_sf"/>
</dbReference>
<keyword evidence="3" id="KW-0408">Iron</keyword>
<protein>
    <submittedName>
        <fullName evidence="4">Protein required for maturation of hydrogenases</fullName>
    </submittedName>
</protein>
<evidence type="ECO:0000256" key="1">
    <source>
        <dbReference type="ARBA" id="ARBA00007888"/>
    </source>
</evidence>
<dbReference type="Pfam" id="PF01924">
    <property type="entry name" value="HypD"/>
    <property type="match status" value="1"/>
</dbReference>
<dbReference type="PANTHER" id="PTHR30149:SF0">
    <property type="entry name" value="HYDROGENASE MATURATION FACTOR HYPD"/>
    <property type="match status" value="1"/>
</dbReference>
<dbReference type="AlphaFoldDB" id="A0A445MUE9"/>
<dbReference type="InterPro" id="IPR042243">
    <property type="entry name" value="HypD_1"/>
</dbReference>
<reference evidence="4" key="1">
    <citation type="submission" date="2018-01" db="EMBL/GenBank/DDBJ databases">
        <authorList>
            <person name="Regsiter A."/>
            <person name="William W."/>
        </authorList>
    </citation>
    <scope>NUCLEOTIDE SEQUENCE</scope>
    <source>
        <strain evidence="4">TRIP AH-1</strain>
    </source>
</reference>
<keyword evidence="2" id="KW-0479">Metal-binding</keyword>
<evidence type="ECO:0000313" key="4">
    <source>
        <dbReference type="EMBL" id="SPD73032.1"/>
    </source>
</evidence>
<evidence type="ECO:0000256" key="2">
    <source>
        <dbReference type="ARBA" id="ARBA00022723"/>
    </source>
</evidence>
<proteinExistence type="inferred from homology"/>
<dbReference type="InterPro" id="IPR002780">
    <property type="entry name" value="Hyd_form_HypD"/>
</dbReference>
<dbReference type="GO" id="GO:0051604">
    <property type="term" value="P:protein maturation"/>
    <property type="evidence" value="ECO:0007669"/>
    <property type="project" value="TreeGrafter"/>
</dbReference>
<comment type="similarity">
    <text evidence="1">Belongs to the HypD family.</text>
</comment>
<name>A0A445MUE9_9BACT</name>
<dbReference type="GO" id="GO:0005506">
    <property type="term" value="F:iron ion binding"/>
    <property type="evidence" value="ECO:0007669"/>
    <property type="project" value="TreeGrafter"/>
</dbReference>
<dbReference type="NCBIfam" id="TIGR00075">
    <property type="entry name" value="hypD"/>
    <property type="match status" value="1"/>
</dbReference>
<dbReference type="PANTHER" id="PTHR30149">
    <property type="entry name" value="HYDROGENASE PROTEIN ASSEMBLY PROTEIN HYPD"/>
    <property type="match status" value="1"/>
</dbReference>
<dbReference type="GO" id="GO:0051539">
    <property type="term" value="F:4 iron, 4 sulfur cluster binding"/>
    <property type="evidence" value="ECO:0007669"/>
    <property type="project" value="TreeGrafter"/>
</dbReference>
<organism evidence="4">
    <name type="scientific">uncultured Desulfobacterium sp</name>
    <dbReference type="NCBI Taxonomy" id="201089"/>
    <lineage>
        <taxon>Bacteria</taxon>
        <taxon>Pseudomonadati</taxon>
        <taxon>Thermodesulfobacteriota</taxon>
        <taxon>Desulfobacteria</taxon>
        <taxon>Desulfobacterales</taxon>
        <taxon>Desulfobacteriaceae</taxon>
        <taxon>Desulfobacterium</taxon>
        <taxon>environmental samples</taxon>
    </lineage>
</organism>
<sequence length="363" mass="39766">MSIKHMQEYRDPVISKGLIESLWRISNRPIRLMEVCGTHTMSVFKNGIRSVLPENITLVSGPGCPVCVTPQNEIDAFLGLSMLEDVVITTFGDLIRVPGTQSSLQRERARGKDIRVVYSSLDALDIARKNPDKKVVFLGVGFETTAPTIAASITMAREDNITNYHVFSAHKLVPPVLAGLMEIPDVRVDGFMLPGHVSVIIGSDAYITFAERFRAPCVIAGFEPADILHAISMLAEQIEAGFGRLENAYTRAVTAKGNQKALALINQVFETVDTCWRGIGTVPLSGLKIREEFSAFDAEQVFEIIVPYSEAQTGCVCGEILTGIKSPPDCPLYKRLCTPTEPFGPCMVSSEGTCAAYYRYYCG</sequence>
<dbReference type="GO" id="GO:0070025">
    <property type="term" value="F:carbon monoxide binding"/>
    <property type="evidence" value="ECO:0007669"/>
    <property type="project" value="TreeGrafter"/>
</dbReference>
<dbReference type="PIRSF" id="PIRSF005622">
    <property type="entry name" value="Hydrgn_mat_hypD"/>
    <property type="match status" value="1"/>
</dbReference>
<dbReference type="EMBL" id="OJIN01000073">
    <property type="protein sequence ID" value="SPD73032.1"/>
    <property type="molecule type" value="Genomic_DNA"/>
</dbReference>
<dbReference type="Gene3D" id="6.10.20.100">
    <property type="match status" value="1"/>
</dbReference>
<evidence type="ECO:0000256" key="3">
    <source>
        <dbReference type="ARBA" id="ARBA00023004"/>
    </source>
</evidence>
<accession>A0A445MUE9</accession>
<dbReference type="Gene3D" id="3.40.50.11740">
    <property type="entry name" value="HypD, alpha/beta domain 2"/>
    <property type="match status" value="2"/>
</dbReference>